<dbReference type="InterPro" id="IPR011990">
    <property type="entry name" value="TPR-like_helical_dom_sf"/>
</dbReference>
<dbReference type="Proteomes" id="UP001170717">
    <property type="component" value="Unassembled WGS sequence"/>
</dbReference>
<protein>
    <submittedName>
        <fullName evidence="4">PEP-CTERM system TPR-repeat protein PrsT</fullName>
    </submittedName>
</protein>
<evidence type="ECO:0000313" key="3">
    <source>
        <dbReference type="EMBL" id="AMJ75132.1"/>
    </source>
</evidence>
<evidence type="ECO:0000313" key="4">
    <source>
        <dbReference type="EMBL" id="MDO6577822.1"/>
    </source>
</evidence>
<reference evidence="3 5" key="1">
    <citation type="submission" date="2015-12" db="EMBL/GenBank/DDBJ databases">
        <title>Intraspecies pangenome expansion in the marine bacterium Alteromonas.</title>
        <authorList>
            <person name="Lopez-Perez M."/>
            <person name="Rodriguez-Valera F."/>
        </authorList>
    </citation>
    <scope>NUCLEOTIDE SEQUENCE [LARGE SCALE GENOMIC DNA]</scope>
    <source>
        <strain evidence="3 5">LMG 21861</strain>
    </source>
</reference>
<dbReference type="RefSeq" id="WP_057790509.1">
    <property type="nucleotide sequence ID" value="NZ_CAXIBE010000036.1"/>
</dbReference>
<sequence>MDTSVKLAVLTSLLLLNLTACSPKSTNEVLLDAEQLKQEGKYQEASIALKNIIKEEPNNFTARESLGLVYLEQGLYSAARKELVRADTALSPNGVVSLAETYLWLESFDELQKLSIPNTDENTESFLELAIYKAIATYNSGGKFRAAASFSRLTESDSLKVSQLAKAYLAIQNNRIGDAIDYTNKSVEAQPDFIAALQLKAILEAVEGKWSLAIQTLEGLLEKRAHDYKIKLKLADALVNNKEYDKAEPFVNQLLSLSANHPYFNQLKGTIEFSKNDFESALIYLDTAIKNGRSNSVTRLLAALANYYENNLEQAYQNLKVIVETLPPEHFSHKLYSIVQVQLGYSNDNDESLEDIATIPVGEALYLAKSSSLLIQEGEIAQAKSLIEQISTDDVQDAELLRSIGLLKILTADTGIEELEKSFKQDPDSEKSFLVLAFAYLNAEQFDKAEQLAVNWLKAHPDTVSALHIQAQASSHTSNANKVAGIYSKILGLEPEHVSANLFFVEKDVRNNDLASAKAKIESLVNYHPLDMVVLIRHFQIQKELEYYSVAIEPFKKAYNSSDDIKYALLYAGALAELNKTDEQLSVLKNIHSKAENEPKYWMMLADAYWERKDFVNAAQALEKWRGLEQSTKAFLKSIELAEITRDYKGALELVEEGISLFPDQTQLKLIKARILILDGDIEQATTVFDSLSPAIKSSTLGLTVQSKLLIAKRKYSEAVNAIDKVYQNVKSQEVASILYTALFRANKEAEALAFTEKHLSIAPSHNKIRLLAANQQMYSAPNKSIAHYKYLVENEAVQSPLVLNNLAWLLGEAQKYDDALVYANRAQAILPENPSIMATRGKILLQLDRIDESLDLLENAFKTSANSPDIGIDYVVALLKAKDKSEAQKVLTQLKPKTQEHERRIDELKVQANL</sequence>
<evidence type="ECO:0000256" key="1">
    <source>
        <dbReference type="ARBA" id="ARBA00022737"/>
    </source>
</evidence>
<dbReference type="Gene3D" id="1.25.40.10">
    <property type="entry name" value="Tetratricopeptide repeat domain"/>
    <property type="match status" value="5"/>
</dbReference>
<evidence type="ECO:0000313" key="5">
    <source>
        <dbReference type="Proteomes" id="UP000056750"/>
    </source>
</evidence>
<dbReference type="Pfam" id="PF13432">
    <property type="entry name" value="TPR_16"/>
    <property type="match status" value="1"/>
</dbReference>
<keyword evidence="1" id="KW-0677">Repeat</keyword>
<dbReference type="Pfam" id="PF14559">
    <property type="entry name" value="TPR_19"/>
    <property type="match status" value="2"/>
</dbReference>
<organism evidence="4 6">
    <name type="scientific">Alteromonas stellipolaris</name>
    <dbReference type="NCBI Taxonomy" id="233316"/>
    <lineage>
        <taxon>Bacteria</taxon>
        <taxon>Pseudomonadati</taxon>
        <taxon>Pseudomonadota</taxon>
        <taxon>Gammaproteobacteria</taxon>
        <taxon>Alteromonadales</taxon>
        <taxon>Alteromonadaceae</taxon>
        <taxon>Alteromonas/Salinimonas group</taxon>
        <taxon>Alteromonas</taxon>
    </lineage>
</organism>
<reference evidence="4" key="2">
    <citation type="submission" date="2023-07" db="EMBL/GenBank/DDBJ databases">
        <title>Genome content predicts the carbon catabolic preferences of heterotrophic bacteria.</title>
        <authorList>
            <person name="Gralka M."/>
        </authorList>
    </citation>
    <scope>NUCLEOTIDE SEQUENCE</scope>
    <source>
        <strain evidence="4">F2M12</strain>
    </source>
</reference>
<keyword evidence="2" id="KW-0802">TPR repeat</keyword>
<dbReference type="SMART" id="SM00028">
    <property type="entry name" value="TPR"/>
    <property type="match status" value="9"/>
</dbReference>
<dbReference type="Proteomes" id="UP000056750">
    <property type="component" value="Chromosome"/>
</dbReference>
<dbReference type="KEGG" id="asq:AVL57_14880"/>
<dbReference type="InterPro" id="IPR019734">
    <property type="entry name" value="TPR_rpt"/>
</dbReference>
<name>A0AAW7Z1D3_9ALTE</name>
<evidence type="ECO:0000256" key="2">
    <source>
        <dbReference type="ARBA" id="ARBA00022803"/>
    </source>
</evidence>
<dbReference type="InterPro" id="IPR051685">
    <property type="entry name" value="Ycf3/AcsC/BcsC/TPR_MFPF"/>
</dbReference>
<dbReference type="EMBL" id="CP013926">
    <property type="protein sequence ID" value="AMJ75132.1"/>
    <property type="molecule type" value="Genomic_DNA"/>
</dbReference>
<dbReference type="PANTHER" id="PTHR44943">
    <property type="entry name" value="CELLULOSE SYNTHASE OPERON PROTEIN C"/>
    <property type="match status" value="1"/>
</dbReference>
<dbReference type="PANTHER" id="PTHR44943:SF8">
    <property type="entry name" value="TPR REPEAT-CONTAINING PROTEIN MJ0263"/>
    <property type="match status" value="1"/>
</dbReference>
<evidence type="ECO:0000313" key="6">
    <source>
        <dbReference type="Proteomes" id="UP001170717"/>
    </source>
</evidence>
<dbReference type="EMBL" id="JAUOQI010000006">
    <property type="protein sequence ID" value="MDO6577822.1"/>
    <property type="molecule type" value="Genomic_DNA"/>
</dbReference>
<proteinExistence type="predicted"/>
<dbReference type="AlphaFoldDB" id="A0AAW7Z1D3"/>
<accession>A0AAW7Z1D3</accession>
<gene>
    <name evidence="4" type="primary">prsT</name>
    <name evidence="3" type="ORF">AVL57_14880</name>
    <name evidence="4" type="ORF">Q4527_10490</name>
</gene>
<keyword evidence="5" id="KW-1185">Reference proteome</keyword>
<dbReference type="InterPro" id="IPR014266">
    <property type="entry name" value="PEP-CTERM_TPR_PrsT"/>
</dbReference>
<dbReference type="SUPFAM" id="SSF48452">
    <property type="entry name" value="TPR-like"/>
    <property type="match status" value="4"/>
</dbReference>
<dbReference type="NCBIfam" id="TIGR02917">
    <property type="entry name" value="PEP_TPR_lipo"/>
    <property type="match status" value="1"/>
</dbReference>